<dbReference type="Proteomes" id="UP000744769">
    <property type="component" value="Unassembled WGS sequence"/>
</dbReference>
<evidence type="ECO:0000313" key="1">
    <source>
        <dbReference type="EMBL" id="NHN55457.1"/>
    </source>
</evidence>
<sequence>MARCQECRKLINGTPRTTLTGRTVCQRCSGLQSTTAAGVMQGGLPGAVATRGWFGAVYDTVRGKKGPRKEG</sequence>
<accession>A0A967E8P7</accession>
<dbReference type="AlphaFoldDB" id="A0A967E8P7"/>
<reference evidence="1" key="1">
    <citation type="submission" date="2020-03" db="EMBL/GenBank/DDBJ databases">
        <title>Draft sequencing of Calidifontibacter sp. DB0510.</title>
        <authorList>
            <person name="Kim D.-U."/>
        </authorList>
    </citation>
    <scope>NUCLEOTIDE SEQUENCE</scope>
    <source>
        <strain evidence="1">DB0510</strain>
    </source>
</reference>
<name>A0A967E8P7_9MICO</name>
<protein>
    <submittedName>
        <fullName evidence="1">Uncharacterized protein</fullName>
    </submittedName>
</protein>
<keyword evidence="2" id="KW-1185">Reference proteome</keyword>
<organism evidence="1 2">
    <name type="scientific">Metallococcus carri</name>
    <dbReference type="NCBI Taxonomy" id="1656884"/>
    <lineage>
        <taxon>Bacteria</taxon>
        <taxon>Bacillati</taxon>
        <taxon>Actinomycetota</taxon>
        <taxon>Actinomycetes</taxon>
        <taxon>Micrococcales</taxon>
        <taxon>Dermacoccaceae</taxon>
        <taxon>Metallococcus</taxon>
    </lineage>
</organism>
<gene>
    <name evidence="1" type="ORF">G9U51_06625</name>
</gene>
<comment type="caution">
    <text evidence="1">The sequence shown here is derived from an EMBL/GenBank/DDBJ whole genome shotgun (WGS) entry which is preliminary data.</text>
</comment>
<dbReference type="RefSeq" id="WP_166195034.1">
    <property type="nucleotide sequence ID" value="NZ_JAAOIV010000004.1"/>
</dbReference>
<evidence type="ECO:0000313" key="2">
    <source>
        <dbReference type="Proteomes" id="UP000744769"/>
    </source>
</evidence>
<dbReference type="EMBL" id="JAAOIV010000004">
    <property type="protein sequence ID" value="NHN55457.1"/>
    <property type="molecule type" value="Genomic_DNA"/>
</dbReference>
<proteinExistence type="predicted"/>